<comment type="caution">
    <text evidence="1">The sequence shown here is derived from an EMBL/GenBank/DDBJ whole genome shotgun (WGS) entry which is preliminary data.</text>
</comment>
<name>A0A316TVN0_9ACTN</name>
<dbReference type="OrthoDB" id="32458at2"/>
<dbReference type="RefSeq" id="WP_109692694.1">
    <property type="nucleotide sequence ID" value="NZ_QGDD01000002.1"/>
</dbReference>
<proteinExistence type="predicted"/>
<organism evidence="1 2">
    <name type="scientific">Nocardioides silvaticus</name>
    <dbReference type="NCBI Taxonomy" id="2201891"/>
    <lineage>
        <taxon>Bacteria</taxon>
        <taxon>Bacillati</taxon>
        <taxon>Actinomycetota</taxon>
        <taxon>Actinomycetes</taxon>
        <taxon>Propionibacteriales</taxon>
        <taxon>Nocardioidaceae</taxon>
        <taxon>Nocardioides</taxon>
    </lineage>
</organism>
<accession>A0A316TVN0</accession>
<protein>
    <recommendedName>
        <fullName evidence="3">YdhG-like domain-containing protein</fullName>
    </recommendedName>
</protein>
<dbReference type="Gene3D" id="3.90.1150.200">
    <property type="match status" value="1"/>
</dbReference>
<evidence type="ECO:0000313" key="2">
    <source>
        <dbReference type="Proteomes" id="UP000245507"/>
    </source>
</evidence>
<dbReference type="SUPFAM" id="SSF159888">
    <property type="entry name" value="YdhG-like"/>
    <property type="match status" value="1"/>
</dbReference>
<keyword evidence="2" id="KW-1185">Reference proteome</keyword>
<sequence>MTKNGSGGFSDVERAAMKERAAELRAEKGGKKAAAALDDLLKSIAAMPDDQRVVAERIHLIVTEEAPDLRPKTWYGQPAWTNADGKVVVFFHSAAKYGTRYNTLGFEEASHLDQGVMWPTSFAITGPLDAAAEEQIAELVRRAAG</sequence>
<reference evidence="1 2" key="1">
    <citation type="submission" date="2018-05" db="EMBL/GenBank/DDBJ databases">
        <title>Nocardioides silvaticus genome.</title>
        <authorList>
            <person name="Li C."/>
            <person name="Wang G."/>
        </authorList>
    </citation>
    <scope>NUCLEOTIDE SEQUENCE [LARGE SCALE GENOMIC DNA]</scope>
    <source>
        <strain evidence="1 2">CCTCC AB 2018079</strain>
    </source>
</reference>
<evidence type="ECO:0008006" key="3">
    <source>
        <dbReference type="Google" id="ProtNLM"/>
    </source>
</evidence>
<dbReference type="AlphaFoldDB" id="A0A316TVN0"/>
<dbReference type="Proteomes" id="UP000245507">
    <property type="component" value="Unassembled WGS sequence"/>
</dbReference>
<evidence type="ECO:0000313" key="1">
    <source>
        <dbReference type="EMBL" id="PWN03606.1"/>
    </source>
</evidence>
<dbReference type="EMBL" id="QGDD01000002">
    <property type="protein sequence ID" value="PWN03606.1"/>
    <property type="molecule type" value="Genomic_DNA"/>
</dbReference>
<gene>
    <name evidence="1" type="ORF">DJ010_05750</name>
</gene>